<keyword evidence="14" id="KW-1185">Reference proteome</keyword>
<dbReference type="RefSeq" id="WP_189407858.1">
    <property type="nucleotide sequence ID" value="NZ_BMXP01000009.1"/>
</dbReference>
<keyword evidence="5 9" id="KW-0798">TonB box</keyword>
<dbReference type="PANTHER" id="PTHR30069">
    <property type="entry name" value="TONB-DEPENDENT OUTER MEMBRANE RECEPTOR"/>
    <property type="match status" value="1"/>
</dbReference>
<evidence type="ECO:0000256" key="3">
    <source>
        <dbReference type="ARBA" id="ARBA00022452"/>
    </source>
</evidence>
<dbReference type="Pfam" id="PF00593">
    <property type="entry name" value="TonB_dep_Rec_b-barrel"/>
    <property type="match status" value="1"/>
</dbReference>
<evidence type="ECO:0000259" key="11">
    <source>
        <dbReference type="Pfam" id="PF00593"/>
    </source>
</evidence>
<dbReference type="InterPro" id="IPR037066">
    <property type="entry name" value="Plug_dom_sf"/>
</dbReference>
<keyword evidence="6 8" id="KW-0472">Membrane</keyword>
<evidence type="ECO:0000256" key="2">
    <source>
        <dbReference type="ARBA" id="ARBA00022448"/>
    </source>
</evidence>
<dbReference type="Pfam" id="PF07715">
    <property type="entry name" value="Plug"/>
    <property type="match status" value="1"/>
</dbReference>
<protein>
    <submittedName>
        <fullName evidence="13">TonB-dependent receptor</fullName>
    </submittedName>
</protein>
<evidence type="ECO:0000256" key="8">
    <source>
        <dbReference type="PROSITE-ProRule" id="PRU01360"/>
    </source>
</evidence>
<dbReference type="InterPro" id="IPR012910">
    <property type="entry name" value="Plug_dom"/>
</dbReference>
<dbReference type="Gene3D" id="2.40.170.20">
    <property type="entry name" value="TonB-dependent receptor, beta-barrel domain"/>
    <property type="match status" value="1"/>
</dbReference>
<sequence>MLLRFPLLLPVSLLVSVPTVLASNIADSELEHIEITGHAHEQEVHGAVDELLNQRGVTFSEAGGVSALPVINGLMGDRISVSVDGATLTAACANQMNPPLSYVSANQIRHVQVLPGVSPVSRGGDNIAGVIALETINPQYSEQSHFTVQSGNAGLSYRSANQLQGVNGSLHLASDTLSLRYTGAFEDAKSYQDGNGATVFDTLYRAQNHALTGAFRDDTAQLAVKVSHQAIPFQGFANQYMDMTDNTSTGVTVRYEHGFTSGDLLVHANWHEVDHEMGFFSAQKTGMMPMLTDASDRSLKMAWNMSLSPAHQLSLGAEYHDYRLDDWWPALDGSMMMGPDDFININNGKRTRAAMYGETDMALAANWQLSAGVRLEHVVTNTDEVQPYNRMPMMGMPNKDAAAADRFNQASRKRSENLVDITLLLTHRIADNHHWQAGLSRKNRAPNLYERYSWGKGTMATTMIGWFGDGNGYTGNLTLTAETAHTFSVGYTFENSKATTALSITPYYTKVDDYIDVDVTGQFFAFNRMQQPGAMRNSLTFTNLDATLYGVDMSARHLLFSSQHRGELNVSVNAALNRGSRDDSGEPLYQQMPWQWGVQLQHTLGGWTNSLQLQWVADKTRVDPRRLENRTGSYTLINLHSAYQWEHLSIRAGISNLFDKDYALPLGGVSVADIRMQRSQDFLQLAGEGRSVNIELNYRF</sequence>
<evidence type="ECO:0000256" key="5">
    <source>
        <dbReference type="ARBA" id="ARBA00023077"/>
    </source>
</evidence>
<evidence type="ECO:0000313" key="14">
    <source>
        <dbReference type="Proteomes" id="UP000631300"/>
    </source>
</evidence>
<dbReference type="InterPro" id="IPR036942">
    <property type="entry name" value="Beta-barrel_TonB_sf"/>
</dbReference>
<dbReference type="AlphaFoldDB" id="A0A918JPM3"/>
<reference evidence="13" key="2">
    <citation type="submission" date="2020-09" db="EMBL/GenBank/DDBJ databases">
        <authorList>
            <person name="Sun Q."/>
            <person name="Kim S."/>
        </authorList>
    </citation>
    <scope>NUCLEOTIDE SEQUENCE</scope>
    <source>
        <strain evidence="13">KCTC 22164</strain>
    </source>
</reference>
<comment type="caution">
    <text evidence="13">The sequence shown here is derived from an EMBL/GenBank/DDBJ whole genome shotgun (WGS) entry which is preliminary data.</text>
</comment>
<dbReference type="Proteomes" id="UP000631300">
    <property type="component" value="Unassembled WGS sequence"/>
</dbReference>
<dbReference type="PANTHER" id="PTHR30069:SF49">
    <property type="entry name" value="OUTER MEMBRANE PROTEIN C"/>
    <property type="match status" value="1"/>
</dbReference>
<evidence type="ECO:0000256" key="10">
    <source>
        <dbReference type="SAM" id="SignalP"/>
    </source>
</evidence>
<proteinExistence type="inferred from homology"/>
<dbReference type="GO" id="GO:0015344">
    <property type="term" value="F:siderophore uptake transmembrane transporter activity"/>
    <property type="evidence" value="ECO:0007669"/>
    <property type="project" value="TreeGrafter"/>
</dbReference>
<keyword evidence="4 8" id="KW-0812">Transmembrane</keyword>
<evidence type="ECO:0000256" key="9">
    <source>
        <dbReference type="RuleBase" id="RU003357"/>
    </source>
</evidence>
<feature type="chain" id="PRO_5037690403" evidence="10">
    <location>
        <begin position="23"/>
        <end position="700"/>
    </location>
</feature>
<evidence type="ECO:0000256" key="1">
    <source>
        <dbReference type="ARBA" id="ARBA00004571"/>
    </source>
</evidence>
<evidence type="ECO:0000313" key="13">
    <source>
        <dbReference type="EMBL" id="GGW93453.1"/>
    </source>
</evidence>
<dbReference type="EMBL" id="BMXP01000009">
    <property type="protein sequence ID" value="GGW93453.1"/>
    <property type="molecule type" value="Genomic_DNA"/>
</dbReference>
<reference evidence="13" key="1">
    <citation type="journal article" date="2014" name="Int. J. Syst. Evol. Microbiol.">
        <title>Complete genome sequence of Corynebacterium casei LMG S-19264T (=DSM 44701T), isolated from a smear-ripened cheese.</title>
        <authorList>
            <consortium name="US DOE Joint Genome Institute (JGI-PGF)"/>
            <person name="Walter F."/>
            <person name="Albersmeier A."/>
            <person name="Kalinowski J."/>
            <person name="Ruckert C."/>
        </authorList>
    </citation>
    <scope>NUCLEOTIDE SEQUENCE</scope>
    <source>
        <strain evidence="13">KCTC 22164</strain>
    </source>
</reference>
<feature type="domain" description="TonB-dependent receptor plug" evidence="12">
    <location>
        <begin position="51"/>
        <end position="130"/>
    </location>
</feature>
<dbReference type="GO" id="GO:0009279">
    <property type="term" value="C:cell outer membrane"/>
    <property type="evidence" value="ECO:0007669"/>
    <property type="project" value="UniProtKB-SubCell"/>
</dbReference>
<keyword evidence="10" id="KW-0732">Signal</keyword>
<dbReference type="GO" id="GO:0044718">
    <property type="term" value="P:siderophore transmembrane transport"/>
    <property type="evidence" value="ECO:0007669"/>
    <property type="project" value="TreeGrafter"/>
</dbReference>
<accession>A0A918JPM3</accession>
<comment type="subcellular location">
    <subcellularLocation>
        <location evidence="1 8">Cell outer membrane</location>
        <topology evidence="1 8">Multi-pass membrane protein</topology>
    </subcellularLocation>
</comment>
<feature type="domain" description="TonB-dependent receptor-like beta-barrel" evidence="11">
    <location>
        <begin position="195"/>
        <end position="657"/>
    </location>
</feature>
<gene>
    <name evidence="13" type="ORF">GCM10007391_29780</name>
</gene>
<dbReference type="Gene3D" id="2.170.130.10">
    <property type="entry name" value="TonB-dependent receptor, plug domain"/>
    <property type="match status" value="1"/>
</dbReference>
<keyword evidence="2 8" id="KW-0813">Transport</keyword>
<comment type="similarity">
    <text evidence="8 9">Belongs to the TonB-dependent receptor family.</text>
</comment>
<evidence type="ECO:0000256" key="7">
    <source>
        <dbReference type="ARBA" id="ARBA00023237"/>
    </source>
</evidence>
<evidence type="ECO:0000256" key="4">
    <source>
        <dbReference type="ARBA" id="ARBA00022692"/>
    </source>
</evidence>
<organism evidence="13 14">
    <name type="scientific">Alteromonas halophila</name>
    <dbReference type="NCBI Taxonomy" id="516698"/>
    <lineage>
        <taxon>Bacteria</taxon>
        <taxon>Pseudomonadati</taxon>
        <taxon>Pseudomonadota</taxon>
        <taxon>Gammaproteobacteria</taxon>
        <taxon>Alteromonadales</taxon>
        <taxon>Alteromonadaceae</taxon>
        <taxon>Alteromonas/Salinimonas group</taxon>
        <taxon>Alteromonas</taxon>
    </lineage>
</organism>
<dbReference type="PROSITE" id="PS52016">
    <property type="entry name" value="TONB_DEPENDENT_REC_3"/>
    <property type="match status" value="1"/>
</dbReference>
<feature type="signal peptide" evidence="10">
    <location>
        <begin position="1"/>
        <end position="22"/>
    </location>
</feature>
<dbReference type="SUPFAM" id="SSF56935">
    <property type="entry name" value="Porins"/>
    <property type="match status" value="1"/>
</dbReference>
<dbReference type="InterPro" id="IPR000531">
    <property type="entry name" value="Beta-barrel_TonB"/>
</dbReference>
<name>A0A918JPM3_9ALTE</name>
<dbReference type="InterPro" id="IPR039426">
    <property type="entry name" value="TonB-dep_rcpt-like"/>
</dbReference>
<keyword evidence="13" id="KW-0675">Receptor</keyword>
<keyword evidence="3 8" id="KW-1134">Transmembrane beta strand</keyword>
<keyword evidence="7 8" id="KW-0998">Cell outer membrane</keyword>
<evidence type="ECO:0000256" key="6">
    <source>
        <dbReference type="ARBA" id="ARBA00023136"/>
    </source>
</evidence>
<evidence type="ECO:0000259" key="12">
    <source>
        <dbReference type="Pfam" id="PF07715"/>
    </source>
</evidence>